<feature type="compositionally biased region" description="Polar residues" evidence="9">
    <location>
        <begin position="251"/>
        <end position="267"/>
    </location>
</feature>
<keyword evidence="3 10" id="KW-0812">Transmembrane</keyword>
<name>A0A485MMN4_LYNPA</name>
<evidence type="ECO:0000259" key="11">
    <source>
        <dbReference type="PROSITE" id="PS50262"/>
    </source>
</evidence>
<dbReference type="GO" id="GO:0007218">
    <property type="term" value="P:neuropeptide signaling pathway"/>
    <property type="evidence" value="ECO:0007669"/>
    <property type="project" value="TreeGrafter"/>
</dbReference>
<evidence type="ECO:0000256" key="4">
    <source>
        <dbReference type="ARBA" id="ARBA00022989"/>
    </source>
</evidence>
<feature type="transmembrane region" description="Helical" evidence="10">
    <location>
        <begin position="351"/>
        <end position="371"/>
    </location>
</feature>
<evidence type="ECO:0000256" key="1">
    <source>
        <dbReference type="ARBA" id="ARBA00004651"/>
    </source>
</evidence>
<dbReference type="GO" id="GO:0001604">
    <property type="term" value="F:urotensin II receptor activity"/>
    <property type="evidence" value="ECO:0007669"/>
    <property type="project" value="TreeGrafter"/>
</dbReference>
<evidence type="ECO:0000256" key="2">
    <source>
        <dbReference type="ARBA" id="ARBA00022475"/>
    </source>
</evidence>
<dbReference type="PANTHER" id="PTHR24230:SF59">
    <property type="entry name" value="G-PROTEIN COUPLED RECEPTOR 84"/>
    <property type="match status" value="1"/>
</dbReference>
<evidence type="ECO:0000256" key="8">
    <source>
        <dbReference type="ARBA" id="ARBA00023224"/>
    </source>
</evidence>
<feature type="transmembrane region" description="Helical" evidence="10">
    <location>
        <begin position="318"/>
        <end position="339"/>
    </location>
</feature>
<comment type="subcellular location">
    <subcellularLocation>
        <location evidence="1">Cell membrane</location>
        <topology evidence="1">Multi-pass membrane protein</topology>
    </subcellularLocation>
</comment>
<evidence type="ECO:0000256" key="7">
    <source>
        <dbReference type="ARBA" id="ARBA00023170"/>
    </source>
</evidence>
<dbReference type="PROSITE" id="PS50262">
    <property type="entry name" value="G_PROTEIN_RECEP_F1_2"/>
    <property type="match status" value="1"/>
</dbReference>
<dbReference type="Proteomes" id="UP000386466">
    <property type="component" value="Unassembled WGS sequence"/>
</dbReference>
<organism evidence="12 13">
    <name type="scientific">Lynx pardinus</name>
    <name type="common">Iberian lynx</name>
    <name type="synonym">Felis pardina</name>
    <dbReference type="NCBI Taxonomy" id="191816"/>
    <lineage>
        <taxon>Eukaryota</taxon>
        <taxon>Metazoa</taxon>
        <taxon>Chordata</taxon>
        <taxon>Craniata</taxon>
        <taxon>Vertebrata</taxon>
        <taxon>Euteleostomi</taxon>
        <taxon>Mammalia</taxon>
        <taxon>Eutheria</taxon>
        <taxon>Laurasiatheria</taxon>
        <taxon>Carnivora</taxon>
        <taxon>Feliformia</taxon>
        <taxon>Felidae</taxon>
        <taxon>Felinae</taxon>
        <taxon>Lynx</taxon>
    </lineage>
</organism>
<dbReference type="PANTHER" id="PTHR24230">
    <property type="entry name" value="G-PROTEIN COUPLED RECEPTOR"/>
    <property type="match status" value="1"/>
</dbReference>
<dbReference type="EMBL" id="CAAGRJ010003513">
    <property type="protein sequence ID" value="VFV21404.1"/>
    <property type="molecule type" value="Genomic_DNA"/>
</dbReference>
<dbReference type="SMART" id="SM01381">
    <property type="entry name" value="7TM_GPCR_Srsx"/>
    <property type="match status" value="1"/>
</dbReference>
<feature type="transmembrane region" description="Helical" evidence="10">
    <location>
        <begin position="23"/>
        <end position="45"/>
    </location>
</feature>
<feature type="transmembrane region" description="Helical" evidence="10">
    <location>
        <begin position="57"/>
        <end position="76"/>
    </location>
</feature>
<evidence type="ECO:0000256" key="3">
    <source>
        <dbReference type="ARBA" id="ARBA00022692"/>
    </source>
</evidence>
<keyword evidence="2" id="KW-1003">Cell membrane</keyword>
<gene>
    <name evidence="12" type="ORF">LYPA_23C021205</name>
</gene>
<evidence type="ECO:0000313" key="12">
    <source>
        <dbReference type="EMBL" id="VFV21404.1"/>
    </source>
</evidence>
<dbReference type="PRINTS" id="PR00237">
    <property type="entry name" value="GPCRRHODOPSN"/>
</dbReference>
<dbReference type="InterPro" id="IPR017452">
    <property type="entry name" value="GPCR_Rhodpsn_7TM"/>
</dbReference>
<keyword evidence="4 10" id="KW-1133">Transmembrane helix</keyword>
<dbReference type="GO" id="GO:0005886">
    <property type="term" value="C:plasma membrane"/>
    <property type="evidence" value="ECO:0007669"/>
    <property type="project" value="UniProtKB-SubCell"/>
</dbReference>
<sequence length="394" mass="43849">MWNTSEANFSCYHESVLGYRYVAVSWGVVVAVTGTVGNVLTLLALAIQPKLRTRFNLLIANLTVADLLYCTLLQPFSVDTYLHLHWRTGATFCRVFGLLLFASNSVSILTLCLIALARYLLIAHPKLFPRVFSAKGMVLALVSTWVVGVASFAPLWRIYILVPVVCTCSFDRIRGRPYTTILMGIYFVLGLSSVGIFYWLIHRQVKRAAQALDQYKQSSIHSNHVAGTDEATPGRFQELDSGRASGRPSEGISSEPVSAATTQTLEGDSSEVEDHPSREVGQQAAEKSHPEAPAKSRPTKRAQRTQDSPSEFGKVTRMCFAVFLCFALSYIPFLLLNILDARVRAPRVVHMLAANLTWLNGCINPVLYAAMNRQFRQAYGSILRRGPQSFRRLR</sequence>
<evidence type="ECO:0000256" key="5">
    <source>
        <dbReference type="ARBA" id="ARBA00023040"/>
    </source>
</evidence>
<evidence type="ECO:0000256" key="10">
    <source>
        <dbReference type="SAM" id="Phobius"/>
    </source>
</evidence>
<feature type="domain" description="G-protein coupled receptors family 1 profile" evidence="11">
    <location>
        <begin position="37"/>
        <end position="368"/>
    </location>
</feature>
<protein>
    <submittedName>
        <fullName evidence="12">G-protein coupled receptor 84-like</fullName>
    </submittedName>
</protein>
<reference evidence="12 13" key="1">
    <citation type="submission" date="2019-01" db="EMBL/GenBank/DDBJ databases">
        <authorList>
            <person name="Alioto T."/>
            <person name="Alioto T."/>
        </authorList>
    </citation>
    <scope>NUCLEOTIDE SEQUENCE [LARGE SCALE GENOMIC DNA]</scope>
</reference>
<keyword evidence="6 10" id="KW-0472">Membrane</keyword>
<evidence type="ECO:0000256" key="6">
    <source>
        <dbReference type="ARBA" id="ARBA00023136"/>
    </source>
</evidence>
<feature type="transmembrane region" description="Helical" evidence="10">
    <location>
        <begin position="96"/>
        <end position="117"/>
    </location>
</feature>
<keyword evidence="7 12" id="KW-0675">Receptor</keyword>
<keyword evidence="8" id="KW-0807">Transducer</keyword>
<evidence type="ECO:0000256" key="9">
    <source>
        <dbReference type="SAM" id="MobiDB-lite"/>
    </source>
</evidence>
<dbReference type="Gene3D" id="1.20.1070.10">
    <property type="entry name" value="Rhodopsin 7-helix transmembrane proteins"/>
    <property type="match status" value="1"/>
</dbReference>
<dbReference type="SUPFAM" id="SSF81321">
    <property type="entry name" value="Family A G protein-coupled receptor-like"/>
    <property type="match status" value="1"/>
</dbReference>
<dbReference type="CDD" id="cd15210">
    <property type="entry name" value="7tmA_GPR84-like"/>
    <property type="match status" value="1"/>
</dbReference>
<dbReference type="InterPro" id="IPR000276">
    <property type="entry name" value="GPCR_Rhodpsn"/>
</dbReference>
<feature type="transmembrane region" description="Helical" evidence="10">
    <location>
        <begin position="180"/>
        <end position="201"/>
    </location>
</feature>
<evidence type="ECO:0000313" key="13">
    <source>
        <dbReference type="Proteomes" id="UP000386466"/>
    </source>
</evidence>
<feature type="transmembrane region" description="Helical" evidence="10">
    <location>
        <begin position="138"/>
        <end position="160"/>
    </location>
</feature>
<keyword evidence="5" id="KW-0297">G-protein coupled receptor</keyword>
<proteinExistence type="predicted"/>
<keyword evidence="13" id="KW-1185">Reference proteome</keyword>
<dbReference type="Pfam" id="PF00001">
    <property type="entry name" value="7tm_1"/>
    <property type="match status" value="1"/>
</dbReference>
<feature type="region of interest" description="Disordered" evidence="9">
    <location>
        <begin position="223"/>
        <end position="309"/>
    </location>
</feature>
<dbReference type="AlphaFoldDB" id="A0A485MMN4"/>
<accession>A0A485MMN4</accession>